<evidence type="ECO:0000313" key="3">
    <source>
        <dbReference type="Proteomes" id="UP000008960"/>
    </source>
</evidence>
<gene>
    <name evidence="2" type="ORF">CL2_18080</name>
</gene>
<dbReference type="CDD" id="cd00090">
    <property type="entry name" value="HTH_ARSR"/>
    <property type="match status" value="1"/>
</dbReference>
<dbReference type="EMBL" id="FP929061">
    <property type="protein sequence ID" value="CBL38716.1"/>
    <property type="molecule type" value="Genomic_DNA"/>
</dbReference>
<dbReference type="PANTHER" id="PTHR37318:SF1">
    <property type="entry name" value="BSL7504 PROTEIN"/>
    <property type="match status" value="1"/>
</dbReference>
<dbReference type="InterPro" id="IPR027395">
    <property type="entry name" value="WH_DNA-bd_dom"/>
</dbReference>
<dbReference type="SUPFAM" id="SSF46785">
    <property type="entry name" value="Winged helix' DNA-binding domain"/>
    <property type="match status" value="1"/>
</dbReference>
<reference evidence="2 3" key="1">
    <citation type="submission" date="2010-03" db="EMBL/GenBank/DDBJ databases">
        <title>The genome sequence of Clostridiales sp. SSC/2.</title>
        <authorList>
            <consortium name="metaHIT consortium -- http://www.metahit.eu/"/>
            <person name="Pajon A."/>
            <person name="Turner K."/>
            <person name="Parkhill J."/>
            <person name="Duncan S."/>
            <person name="Flint H."/>
        </authorList>
    </citation>
    <scope>NUCLEOTIDE SEQUENCE [LARGE SCALE GENOMIC DNA]</scope>
    <source>
        <strain evidence="2 3">SSC/2</strain>
    </source>
</reference>
<evidence type="ECO:0000313" key="2">
    <source>
        <dbReference type="EMBL" id="CBL38716.1"/>
    </source>
</evidence>
<name>D4N1H1_ANAHA</name>
<reference evidence="2 3" key="2">
    <citation type="submission" date="2010-03" db="EMBL/GenBank/DDBJ databases">
        <authorList>
            <person name="Pajon A."/>
        </authorList>
    </citation>
    <scope>NUCLEOTIDE SEQUENCE [LARGE SCALE GENOMIC DNA]</scope>
    <source>
        <strain evidence="2 3">SSC/2</strain>
    </source>
</reference>
<dbReference type="InterPro" id="IPR036390">
    <property type="entry name" value="WH_DNA-bd_sf"/>
</dbReference>
<evidence type="ECO:0000259" key="1">
    <source>
        <dbReference type="Pfam" id="PF13601"/>
    </source>
</evidence>
<dbReference type="AlphaFoldDB" id="D4N1H1"/>
<dbReference type="Proteomes" id="UP000008960">
    <property type="component" value="Chromosome"/>
</dbReference>
<dbReference type="KEGG" id="bprl:CL2_18080"/>
<dbReference type="Pfam" id="PF13601">
    <property type="entry name" value="HTH_34"/>
    <property type="match status" value="1"/>
</dbReference>
<dbReference type="InterPro" id="IPR036388">
    <property type="entry name" value="WH-like_DNA-bd_sf"/>
</dbReference>
<accession>D4N1H1</accession>
<protein>
    <submittedName>
        <fullName evidence="2">Bacterial regulatory protein, arsR family</fullName>
    </submittedName>
</protein>
<dbReference type="InterPro" id="IPR011991">
    <property type="entry name" value="ArsR-like_HTH"/>
</dbReference>
<dbReference type="PANTHER" id="PTHR37318">
    <property type="entry name" value="BSL7504 PROTEIN"/>
    <property type="match status" value="1"/>
</dbReference>
<sequence>MKGYQIQEAFCSKLRLQIISNLVSKKLLFTELKKLTNASDGNLSVQLKKLEGWEYIKSEKKLINGKGVTQYQITEIGIKQFEEYVVFLESVIADKNICECVFCTYES</sequence>
<dbReference type="RefSeq" id="WP_015530561.1">
    <property type="nucleotide sequence ID" value="NC_021016.1"/>
</dbReference>
<organism evidence="2 3">
    <name type="scientific">Anaerostipes hadrus</name>
    <dbReference type="NCBI Taxonomy" id="649756"/>
    <lineage>
        <taxon>Bacteria</taxon>
        <taxon>Bacillati</taxon>
        <taxon>Bacillota</taxon>
        <taxon>Clostridia</taxon>
        <taxon>Lachnospirales</taxon>
        <taxon>Lachnospiraceae</taxon>
        <taxon>Anaerostipes</taxon>
    </lineage>
</organism>
<dbReference type="Gene3D" id="1.10.10.10">
    <property type="entry name" value="Winged helix-like DNA-binding domain superfamily/Winged helix DNA-binding domain"/>
    <property type="match status" value="1"/>
</dbReference>
<proteinExistence type="predicted"/>
<feature type="domain" description="Winged helix DNA-binding" evidence="1">
    <location>
        <begin position="14"/>
        <end position="92"/>
    </location>
</feature>